<proteinExistence type="predicted"/>
<dbReference type="EMBL" id="JACCBT010000001">
    <property type="protein sequence ID" value="NYE14914.1"/>
    <property type="molecule type" value="Genomic_DNA"/>
</dbReference>
<sequence>MTAANGGWIACAIPGGRFRACHRRPGAVGEARRIPALTTLTCKAMAGTTRCRWERGATGPTTARQPR</sequence>
<comment type="caution">
    <text evidence="1">The sequence shown here is derived from an EMBL/GenBank/DDBJ whole genome shotgun (WGS) entry which is preliminary data.</text>
</comment>
<organism evidence="1 2">
    <name type="scientific">Actinomadura citrea</name>
    <dbReference type="NCBI Taxonomy" id="46158"/>
    <lineage>
        <taxon>Bacteria</taxon>
        <taxon>Bacillati</taxon>
        <taxon>Actinomycetota</taxon>
        <taxon>Actinomycetes</taxon>
        <taxon>Streptosporangiales</taxon>
        <taxon>Thermomonosporaceae</taxon>
        <taxon>Actinomadura</taxon>
    </lineage>
</organism>
<dbReference type="AlphaFoldDB" id="A0A7Y9GE95"/>
<accession>A0A7Y9GE95</accession>
<name>A0A7Y9GE95_9ACTN</name>
<evidence type="ECO:0000313" key="2">
    <source>
        <dbReference type="Proteomes" id="UP000591272"/>
    </source>
</evidence>
<keyword evidence="2" id="KW-1185">Reference proteome</keyword>
<protein>
    <submittedName>
        <fullName evidence="1">Uncharacterized protein</fullName>
    </submittedName>
</protein>
<evidence type="ECO:0000313" key="1">
    <source>
        <dbReference type="EMBL" id="NYE14914.1"/>
    </source>
</evidence>
<reference evidence="1 2" key="1">
    <citation type="submission" date="2020-07" db="EMBL/GenBank/DDBJ databases">
        <title>Sequencing the genomes of 1000 actinobacteria strains.</title>
        <authorList>
            <person name="Klenk H.-P."/>
        </authorList>
    </citation>
    <scope>NUCLEOTIDE SEQUENCE [LARGE SCALE GENOMIC DNA]</scope>
    <source>
        <strain evidence="1 2">DSM 43461</strain>
    </source>
</reference>
<dbReference type="Proteomes" id="UP000591272">
    <property type="component" value="Unassembled WGS sequence"/>
</dbReference>
<gene>
    <name evidence="1" type="ORF">BJ999_005210</name>
</gene>